<name>A0ACA9SVI7_9GLOM</name>
<keyword evidence="2" id="KW-1185">Reference proteome</keyword>
<organism evidence="1 2">
    <name type="scientific">Racocetra persica</name>
    <dbReference type="NCBI Taxonomy" id="160502"/>
    <lineage>
        <taxon>Eukaryota</taxon>
        <taxon>Fungi</taxon>
        <taxon>Fungi incertae sedis</taxon>
        <taxon>Mucoromycota</taxon>
        <taxon>Glomeromycotina</taxon>
        <taxon>Glomeromycetes</taxon>
        <taxon>Diversisporales</taxon>
        <taxon>Gigasporaceae</taxon>
        <taxon>Racocetra</taxon>
    </lineage>
</organism>
<protein>
    <submittedName>
        <fullName evidence="1">29218_t:CDS:1</fullName>
    </submittedName>
</protein>
<dbReference type="EMBL" id="CAJVQC010160580">
    <property type="protein sequence ID" value="CAG8848414.1"/>
    <property type="molecule type" value="Genomic_DNA"/>
</dbReference>
<proteinExistence type="predicted"/>
<feature type="non-terminal residue" evidence="1">
    <location>
        <position position="84"/>
    </location>
</feature>
<comment type="caution">
    <text evidence="1">The sequence shown here is derived from an EMBL/GenBank/DDBJ whole genome shotgun (WGS) entry which is preliminary data.</text>
</comment>
<accession>A0ACA9SVI7</accession>
<dbReference type="Proteomes" id="UP000789920">
    <property type="component" value="Unassembled WGS sequence"/>
</dbReference>
<evidence type="ECO:0000313" key="1">
    <source>
        <dbReference type="EMBL" id="CAG8848414.1"/>
    </source>
</evidence>
<sequence length="84" mass="9615">KKIGPSDYRVIVKALDNYLDEVTASGNSSIKNILDKTGSIEIQRDEFPSNIISYQIQDWEVSSPQDIIRHKEGTWMNIFLDSLE</sequence>
<gene>
    <name evidence="1" type="ORF">RPERSI_LOCUS35113</name>
</gene>
<feature type="non-terminal residue" evidence="1">
    <location>
        <position position="1"/>
    </location>
</feature>
<evidence type="ECO:0000313" key="2">
    <source>
        <dbReference type="Proteomes" id="UP000789920"/>
    </source>
</evidence>
<reference evidence="1" key="1">
    <citation type="submission" date="2021-06" db="EMBL/GenBank/DDBJ databases">
        <authorList>
            <person name="Kallberg Y."/>
            <person name="Tangrot J."/>
            <person name="Rosling A."/>
        </authorList>
    </citation>
    <scope>NUCLEOTIDE SEQUENCE</scope>
    <source>
        <strain evidence="1">MA461A</strain>
    </source>
</reference>